<dbReference type="Gene3D" id="2.60.120.1440">
    <property type="match status" value="1"/>
</dbReference>
<dbReference type="InterPro" id="IPR032623">
    <property type="entry name" value="FecR_N"/>
</dbReference>
<sequence>MKAPALDYAVLQQAADWFATLSGGAVSEPQRQAWRLWLAASPEHAAAWQRVEAISGQFERVPGDRRRAAGQALSAAGSSRRRAIGMLALLCGGGLLALATARRGTLQAWAANQRTATGEVRETRLADGTQLWLNTNSAADIDYSASLRRVQVLRGEVLLESAHDTLVPARPLVVDSQQGRMRALGTRFSVRQGEGYTQLSVFDGAVQISPVQGAAQQVISAGQQVRFTAAGIGAVQAAEPGRQAWSHGVLLADNRRLDDFIAELAEYTPGYLGCDPQIADLRLVGAYPLADREKIFAALQSSLPVRIRHRTPWWTVVEPRTDA</sequence>
<comment type="caution">
    <text evidence="3">The sequence shown here is derived from an EMBL/GenBank/DDBJ whole genome shotgun (WGS) entry which is preliminary data.</text>
</comment>
<accession>A0A9W6NGB1</accession>
<dbReference type="PANTHER" id="PTHR30273:SF2">
    <property type="entry name" value="PROTEIN FECR"/>
    <property type="match status" value="1"/>
</dbReference>
<feature type="domain" description="FecR protein" evidence="1">
    <location>
        <begin position="114"/>
        <end position="207"/>
    </location>
</feature>
<dbReference type="EMBL" id="BSFN01000006">
    <property type="protein sequence ID" value="GLK89516.1"/>
    <property type="molecule type" value="Genomic_DNA"/>
</dbReference>
<dbReference type="GO" id="GO:0016989">
    <property type="term" value="F:sigma factor antagonist activity"/>
    <property type="evidence" value="ECO:0007669"/>
    <property type="project" value="TreeGrafter"/>
</dbReference>
<dbReference type="PANTHER" id="PTHR30273">
    <property type="entry name" value="PERIPLASMIC SIGNAL SENSOR AND SIGMA FACTOR ACTIVATOR FECR-RELATED"/>
    <property type="match status" value="1"/>
</dbReference>
<reference evidence="3" key="2">
    <citation type="submission" date="2023-01" db="EMBL/GenBank/DDBJ databases">
        <authorList>
            <person name="Sun Q."/>
            <person name="Evtushenko L."/>
        </authorList>
    </citation>
    <scope>NUCLEOTIDE SEQUENCE</scope>
    <source>
        <strain evidence="3">VKM B-2935</strain>
    </source>
</reference>
<evidence type="ECO:0000313" key="3">
    <source>
        <dbReference type="EMBL" id="GLK89516.1"/>
    </source>
</evidence>
<dbReference type="PIRSF" id="PIRSF018266">
    <property type="entry name" value="FecR"/>
    <property type="match status" value="1"/>
</dbReference>
<name>A0A9W6NGB1_9PSED</name>
<organism evidence="3 4">
    <name type="scientific">Pseudomonas turukhanskensis</name>
    <dbReference type="NCBI Taxonomy" id="1806536"/>
    <lineage>
        <taxon>Bacteria</taxon>
        <taxon>Pseudomonadati</taxon>
        <taxon>Pseudomonadota</taxon>
        <taxon>Gammaproteobacteria</taxon>
        <taxon>Pseudomonadales</taxon>
        <taxon>Pseudomonadaceae</taxon>
        <taxon>Pseudomonas</taxon>
    </lineage>
</organism>
<evidence type="ECO:0000259" key="1">
    <source>
        <dbReference type="Pfam" id="PF04773"/>
    </source>
</evidence>
<dbReference type="InterPro" id="IPR006860">
    <property type="entry name" value="FecR"/>
</dbReference>
<dbReference type="Proteomes" id="UP001143328">
    <property type="component" value="Unassembled WGS sequence"/>
</dbReference>
<keyword evidence="4" id="KW-1185">Reference proteome</keyword>
<proteinExistence type="predicted"/>
<dbReference type="AlphaFoldDB" id="A0A9W6NGB1"/>
<protein>
    <submittedName>
        <fullName evidence="3">Sensor</fullName>
    </submittedName>
</protein>
<dbReference type="RefSeq" id="WP_271195704.1">
    <property type="nucleotide sequence ID" value="NZ_BSFN01000006.1"/>
</dbReference>
<evidence type="ECO:0000259" key="2">
    <source>
        <dbReference type="Pfam" id="PF16220"/>
    </source>
</evidence>
<dbReference type="Pfam" id="PF04773">
    <property type="entry name" value="FecR"/>
    <property type="match status" value="1"/>
</dbReference>
<dbReference type="Pfam" id="PF16220">
    <property type="entry name" value="DUF4880"/>
    <property type="match status" value="1"/>
</dbReference>
<reference evidence="3" key="1">
    <citation type="journal article" date="2014" name="Int. J. Syst. Evol. Microbiol.">
        <title>Complete genome sequence of Corynebacterium casei LMG S-19264T (=DSM 44701T), isolated from a smear-ripened cheese.</title>
        <authorList>
            <consortium name="US DOE Joint Genome Institute (JGI-PGF)"/>
            <person name="Walter F."/>
            <person name="Albersmeier A."/>
            <person name="Kalinowski J."/>
            <person name="Ruckert C."/>
        </authorList>
    </citation>
    <scope>NUCLEOTIDE SEQUENCE</scope>
    <source>
        <strain evidence="3">VKM B-2935</strain>
    </source>
</reference>
<feature type="domain" description="FecR N-terminal" evidence="2">
    <location>
        <begin position="12"/>
        <end position="53"/>
    </location>
</feature>
<gene>
    <name evidence="3" type="ORF">GCM10017655_25780</name>
</gene>
<dbReference type="InterPro" id="IPR012373">
    <property type="entry name" value="Ferrdict_sens_TM"/>
</dbReference>
<evidence type="ECO:0000313" key="4">
    <source>
        <dbReference type="Proteomes" id="UP001143328"/>
    </source>
</evidence>